<feature type="transmembrane region" description="Helical" evidence="1">
    <location>
        <begin position="117"/>
        <end position="141"/>
    </location>
</feature>
<keyword evidence="1" id="KW-0472">Membrane</keyword>
<protein>
    <submittedName>
        <fullName evidence="2">Uncharacterized protein</fullName>
    </submittedName>
</protein>
<reference evidence="2" key="1">
    <citation type="journal article" date="2015" name="Nature">
        <title>Complex archaea that bridge the gap between prokaryotes and eukaryotes.</title>
        <authorList>
            <person name="Spang A."/>
            <person name="Saw J.H."/>
            <person name="Jorgensen S.L."/>
            <person name="Zaremba-Niedzwiedzka K."/>
            <person name="Martijn J."/>
            <person name="Lind A.E."/>
            <person name="van Eijk R."/>
            <person name="Schleper C."/>
            <person name="Guy L."/>
            <person name="Ettema T.J."/>
        </authorList>
    </citation>
    <scope>NUCLEOTIDE SEQUENCE</scope>
</reference>
<proteinExistence type="predicted"/>
<evidence type="ECO:0000313" key="2">
    <source>
        <dbReference type="EMBL" id="KKN14397.1"/>
    </source>
</evidence>
<dbReference type="EMBL" id="LAZR01003821">
    <property type="protein sequence ID" value="KKN14397.1"/>
    <property type="molecule type" value="Genomic_DNA"/>
</dbReference>
<accession>A0A0F9NQS9</accession>
<sequence length="165" mass="19088">MRITTVMILIALVALMFAGQAAYKFDLEHNTTRDVYNLTENSLIWNYSVGETIKTNIKSEVDIIEYDINIKRFGNVLGEFINFIGYSVIEVGKWGVEYGYSHPEHDLGFFLNFLIKIFWLILIIVLVPLIIPLLAIVYLSFKGVYLLTIKTIEWFKKNAKRKAKT</sequence>
<comment type="caution">
    <text evidence="2">The sequence shown here is derived from an EMBL/GenBank/DDBJ whole genome shotgun (WGS) entry which is preliminary data.</text>
</comment>
<organism evidence="2">
    <name type="scientific">marine sediment metagenome</name>
    <dbReference type="NCBI Taxonomy" id="412755"/>
    <lineage>
        <taxon>unclassified sequences</taxon>
        <taxon>metagenomes</taxon>
        <taxon>ecological metagenomes</taxon>
    </lineage>
</organism>
<dbReference type="AlphaFoldDB" id="A0A0F9NQS9"/>
<name>A0A0F9NQS9_9ZZZZ</name>
<gene>
    <name evidence="2" type="ORF">LCGC14_0996470</name>
</gene>
<evidence type="ECO:0000256" key="1">
    <source>
        <dbReference type="SAM" id="Phobius"/>
    </source>
</evidence>
<keyword evidence="1" id="KW-0812">Transmembrane</keyword>
<keyword evidence="1" id="KW-1133">Transmembrane helix</keyword>